<dbReference type="InterPro" id="IPR024359">
    <property type="entry name" value="Peroxin-22"/>
</dbReference>
<dbReference type="Proteomes" id="UP000790833">
    <property type="component" value="Unassembled WGS sequence"/>
</dbReference>
<dbReference type="InterPro" id="IPR038613">
    <property type="entry name" value="Peroxin-22_C_sf"/>
</dbReference>
<dbReference type="Gene3D" id="3.40.50.11730">
    <property type="entry name" value="Peroxisome assembly protein 22"/>
    <property type="match status" value="1"/>
</dbReference>
<name>A0A9P7V779_9ASCO</name>
<dbReference type="RefSeq" id="XP_043048200.1">
    <property type="nucleotide sequence ID" value="XM_043192228.1"/>
</dbReference>
<dbReference type="GO" id="GO:0007031">
    <property type="term" value="P:peroxisome organization"/>
    <property type="evidence" value="ECO:0007669"/>
    <property type="project" value="UniProtKB-KW"/>
</dbReference>
<keyword evidence="8" id="KW-0472">Membrane</keyword>
<feature type="compositionally biased region" description="Low complexity" evidence="10">
    <location>
        <begin position="34"/>
        <end position="49"/>
    </location>
</feature>
<keyword evidence="6" id="KW-0812">Transmembrane</keyword>
<protein>
    <recommendedName>
        <fullName evidence="4">Peroxisome assembly protein 22</fullName>
    </recommendedName>
</protein>
<dbReference type="GO" id="GO:0005778">
    <property type="term" value="C:peroxisomal membrane"/>
    <property type="evidence" value="ECO:0007669"/>
    <property type="project" value="UniProtKB-SubCell"/>
</dbReference>
<dbReference type="EMBL" id="JAHMUF010000016">
    <property type="protein sequence ID" value="KAG7192650.1"/>
    <property type="molecule type" value="Genomic_DNA"/>
</dbReference>
<evidence type="ECO:0000256" key="7">
    <source>
        <dbReference type="ARBA" id="ARBA00022989"/>
    </source>
</evidence>
<sequence length="215" mass="23743">MSRKQKNVKWVVGAAVAAAIASAVYKIYKSIENDNSPNKDNSNNSSHNDISSHNESDSTAVSTRYTLKKIALTLSHTILTSDLPLNEILLHSENVTFILPPNLLLDDLASSIDTSGSASASTLLVVMVEESQSLSAYSVPRTLVENYKLLRCSNIHGYFNILKNLQPDMLLICLDDLGITKDKFPQDIGRFIKEIISLDQDKLDVSKKLSPIFFT</sequence>
<gene>
    <name evidence="11" type="ORF">KQ657_001430</name>
</gene>
<dbReference type="Pfam" id="PF12827">
    <property type="entry name" value="Peroxin-22"/>
    <property type="match status" value="1"/>
</dbReference>
<reference evidence="11" key="1">
    <citation type="submission" date="2021-03" db="EMBL/GenBank/DDBJ databases">
        <authorList>
            <person name="Palmer J.M."/>
        </authorList>
    </citation>
    <scope>NUCLEOTIDE SEQUENCE</scope>
    <source>
        <strain evidence="11">ARV_011</strain>
    </source>
</reference>
<keyword evidence="9" id="KW-0576">Peroxisome</keyword>
<comment type="subcellular location">
    <subcellularLocation>
        <location evidence="2">Peroxisome membrane</location>
        <topology evidence="2">Single-pass membrane protein</topology>
    </subcellularLocation>
</comment>
<keyword evidence="12" id="KW-1185">Reference proteome</keyword>
<evidence type="ECO:0000313" key="12">
    <source>
        <dbReference type="Proteomes" id="UP000790833"/>
    </source>
</evidence>
<dbReference type="OrthoDB" id="4014227at2759"/>
<evidence type="ECO:0000256" key="5">
    <source>
        <dbReference type="ARBA" id="ARBA00022593"/>
    </source>
</evidence>
<comment type="function">
    <text evidence="1">Involved in peroxisome biogenesis.</text>
</comment>
<comment type="similarity">
    <text evidence="3">Belongs to the peroxin-22 family.</text>
</comment>
<proteinExistence type="inferred from homology"/>
<evidence type="ECO:0000256" key="1">
    <source>
        <dbReference type="ARBA" id="ARBA00003659"/>
    </source>
</evidence>
<feature type="region of interest" description="Disordered" evidence="10">
    <location>
        <begin position="34"/>
        <end position="57"/>
    </location>
</feature>
<organism evidence="11 12">
    <name type="scientific">Scheffersomyces spartinae</name>
    <dbReference type="NCBI Taxonomy" id="45513"/>
    <lineage>
        <taxon>Eukaryota</taxon>
        <taxon>Fungi</taxon>
        <taxon>Dikarya</taxon>
        <taxon>Ascomycota</taxon>
        <taxon>Saccharomycotina</taxon>
        <taxon>Pichiomycetes</taxon>
        <taxon>Debaryomycetaceae</taxon>
        <taxon>Scheffersomyces</taxon>
    </lineage>
</organism>
<evidence type="ECO:0000256" key="8">
    <source>
        <dbReference type="ARBA" id="ARBA00023136"/>
    </source>
</evidence>
<dbReference type="GeneID" id="66114804"/>
<keyword evidence="7" id="KW-1133">Transmembrane helix</keyword>
<evidence type="ECO:0000256" key="2">
    <source>
        <dbReference type="ARBA" id="ARBA00004549"/>
    </source>
</evidence>
<evidence type="ECO:0000313" key="11">
    <source>
        <dbReference type="EMBL" id="KAG7192650.1"/>
    </source>
</evidence>
<dbReference type="AlphaFoldDB" id="A0A9P7V779"/>
<evidence type="ECO:0000256" key="10">
    <source>
        <dbReference type="SAM" id="MobiDB-lite"/>
    </source>
</evidence>
<keyword evidence="5" id="KW-0962">Peroxisome biogenesis</keyword>
<accession>A0A9P7V779</accession>
<evidence type="ECO:0000256" key="4">
    <source>
        <dbReference type="ARBA" id="ARBA00018967"/>
    </source>
</evidence>
<evidence type="ECO:0000256" key="9">
    <source>
        <dbReference type="ARBA" id="ARBA00023140"/>
    </source>
</evidence>
<evidence type="ECO:0000256" key="3">
    <source>
        <dbReference type="ARBA" id="ARBA00009642"/>
    </source>
</evidence>
<comment type="caution">
    <text evidence="11">The sequence shown here is derived from an EMBL/GenBank/DDBJ whole genome shotgun (WGS) entry which is preliminary data.</text>
</comment>
<evidence type="ECO:0000256" key="6">
    <source>
        <dbReference type="ARBA" id="ARBA00022692"/>
    </source>
</evidence>